<organism evidence="1 2">
    <name type="scientific">Platanthera zijinensis</name>
    <dbReference type="NCBI Taxonomy" id="2320716"/>
    <lineage>
        <taxon>Eukaryota</taxon>
        <taxon>Viridiplantae</taxon>
        <taxon>Streptophyta</taxon>
        <taxon>Embryophyta</taxon>
        <taxon>Tracheophyta</taxon>
        <taxon>Spermatophyta</taxon>
        <taxon>Magnoliopsida</taxon>
        <taxon>Liliopsida</taxon>
        <taxon>Asparagales</taxon>
        <taxon>Orchidaceae</taxon>
        <taxon>Orchidoideae</taxon>
        <taxon>Orchideae</taxon>
        <taxon>Orchidinae</taxon>
        <taxon>Platanthera</taxon>
    </lineage>
</organism>
<evidence type="ECO:0000313" key="2">
    <source>
        <dbReference type="Proteomes" id="UP001418222"/>
    </source>
</evidence>
<accession>A0AAP0BTI0</accession>
<evidence type="ECO:0000313" key="1">
    <source>
        <dbReference type="EMBL" id="KAK8949048.1"/>
    </source>
</evidence>
<keyword evidence="2" id="KW-1185">Reference proteome</keyword>
<dbReference type="PANTHER" id="PTHR31317">
    <property type="entry name" value="OS08G0163500 PROTEIN"/>
    <property type="match status" value="1"/>
</dbReference>
<dbReference type="InterPro" id="IPR010410">
    <property type="entry name" value="DUF1005"/>
</dbReference>
<name>A0AAP0BTI0_9ASPA</name>
<dbReference type="PANTHER" id="PTHR31317:SF4">
    <property type="entry name" value="OS08G0163500 PROTEIN"/>
    <property type="match status" value="1"/>
</dbReference>
<dbReference type="Proteomes" id="UP001418222">
    <property type="component" value="Unassembled WGS sequence"/>
</dbReference>
<comment type="caution">
    <text evidence="1">The sequence shown here is derived from an EMBL/GenBank/DDBJ whole genome shotgun (WGS) entry which is preliminary data.</text>
</comment>
<gene>
    <name evidence="1" type="ORF">KSP39_PZI005943</name>
</gene>
<reference evidence="1 2" key="1">
    <citation type="journal article" date="2022" name="Nat. Plants">
        <title>Genomes of leafy and leafless Platanthera orchids illuminate the evolution of mycoheterotrophy.</title>
        <authorList>
            <person name="Li M.H."/>
            <person name="Liu K.W."/>
            <person name="Li Z."/>
            <person name="Lu H.C."/>
            <person name="Ye Q.L."/>
            <person name="Zhang D."/>
            <person name="Wang J.Y."/>
            <person name="Li Y.F."/>
            <person name="Zhong Z.M."/>
            <person name="Liu X."/>
            <person name="Yu X."/>
            <person name="Liu D.K."/>
            <person name="Tu X.D."/>
            <person name="Liu B."/>
            <person name="Hao Y."/>
            <person name="Liao X.Y."/>
            <person name="Jiang Y.T."/>
            <person name="Sun W.H."/>
            <person name="Chen J."/>
            <person name="Chen Y.Q."/>
            <person name="Ai Y."/>
            <person name="Zhai J.W."/>
            <person name="Wu S.S."/>
            <person name="Zhou Z."/>
            <person name="Hsiao Y.Y."/>
            <person name="Wu W.L."/>
            <person name="Chen Y.Y."/>
            <person name="Lin Y.F."/>
            <person name="Hsu J.L."/>
            <person name="Li C.Y."/>
            <person name="Wang Z.W."/>
            <person name="Zhao X."/>
            <person name="Zhong W.Y."/>
            <person name="Ma X.K."/>
            <person name="Ma L."/>
            <person name="Huang J."/>
            <person name="Chen G.Z."/>
            <person name="Huang M.Z."/>
            <person name="Huang L."/>
            <person name="Peng D.H."/>
            <person name="Luo Y.B."/>
            <person name="Zou S.Q."/>
            <person name="Chen S.P."/>
            <person name="Lan S."/>
            <person name="Tsai W.C."/>
            <person name="Van de Peer Y."/>
            <person name="Liu Z.J."/>
        </authorList>
    </citation>
    <scope>NUCLEOTIDE SEQUENCE [LARGE SCALE GENOMIC DNA]</scope>
    <source>
        <strain evidence="1">Lor287</strain>
    </source>
</reference>
<dbReference type="Pfam" id="PF06219">
    <property type="entry name" value="DUF1005"/>
    <property type="match status" value="1"/>
</dbReference>
<dbReference type="AlphaFoldDB" id="A0AAP0BTI0"/>
<sequence>MDIDLSRSAGQDVGILVSKITLSGEKGGDFFIDMDRQMLVGTSPYKSLHRVATAGGVQEAVGFGMNFRVQGEGKKIKPVVELAVRHITCVEDMAMFMVLATSVDLSIEAYRPFRRKAGKGSWHSIL</sequence>
<dbReference type="EMBL" id="JBBWWQ010000004">
    <property type="protein sequence ID" value="KAK8949048.1"/>
    <property type="molecule type" value="Genomic_DNA"/>
</dbReference>
<proteinExistence type="predicted"/>
<protein>
    <submittedName>
        <fullName evidence="1">Uncharacterized protein</fullName>
    </submittedName>
</protein>